<protein>
    <submittedName>
        <fullName evidence="3">Uncharacterized protein</fullName>
    </submittedName>
</protein>
<reference evidence="3" key="1">
    <citation type="submission" date="2018-05" db="EMBL/GenBank/DDBJ databases">
        <authorList>
            <person name="Lanie J.A."/>
            <person name="Ng W.-L."/>
            <person name="Kazmierczak K.M."/>
            <person name="Andrzejewski T.M."/>
            <person name="Davidsen T.M."/>
            <person name="Wayne K.J."/>
            <person name="Tettelin H."/>
            <person name="Glass J.I."/>
            <person name="Rusch D."/>
            <person name="Podicherti R."/>
            <person name="Tsui H.-C.T."/>
            <person name="Winkler M.E."/>
        </authorList>
    </citation>
    <scope>NUCLEOTIDE SEQUENCE</scope>
</reference>
<feature type="compositionally biased region" description="Polar residues" evidence="2">
    <location>
        <begin position="81"/>
        <end position="94"/>
    </location>
</feature>
<evidence type="ECO:0000256" key="2">
    <source>
        <dbReference type="SAM" id="MobiDB-lite"/>
    </source>
</evidence>
<evidence type="ECO:0000256" key="1">
    <source>
        <dbReference type="SAM" id="Coils"/>
    </source>
</evidence>
<gene>
    <name evidence="3" type="ORF">METZ01_LOCUS206932</name>
</gene>
<feature type="coiled-coil region" evidence="1">
    <location>
        <begin position="104"/>
        <end position="131"/>
    </location>
</feature>
<keyword evidence="1" id="KW-0175">Coiled coil</keyword>
<dbReference type="EMBL" id="UINC01046278">
    <property type="protein sequence ID" value="SVB54078.1"/>
    <property type="molecule type" value="Genomic_DNA"/>
</dbReference>
<proteinExistence type="predicted"/>
<name>A0A382ETR9_9ZZZZ</name>
<dbReference type="AlphaFoldDB" id="A0A382ETR9"/>
<evidence type="ECO:0000313" key="3">
    <source>
        <dbReference type="EMBL" id="SVB54078.1"/>
    </source>
</evidence>
<sequence>MYMWTKGDIVREYGVAQGTISYWVKVWGPDTDHPFPEPVATVQVKNTSNAGWSRKQQAYNPREVRAWHAGLEAAKSRRMTAAQTGTTRNRTGEVQHNAPVSHPMREAVTNMEAALEALQETRRELDRLRILVASVRPVDRSL</sequence>
<feature type="region of interest" description="Disordered" evidence="2">
    <location>
        <begin position="75"/>
        <end position="103"/>
    </location>
</feature>
<organism evidence="3">
    <name type="scientific">marine metagenome</name>
    <dbReference type="NCBI Taxonomy" id="408172"/>
    <lineage>
        <taxon>unclassified sequences</taxon>
        <taxon>metagenomes</taxon>
        <taxon>ecological metagenomes</taxon>
    </lineage>
</organism>
<accession>A0A382ETR9</accession>